<keyword evidence="4" id="KW-0479">Metal-binding</keyword>
<comment type="cofactor">
    <cofactor evidence="1">
        <name>[4Fe-4S] cluster</name>
        <dbReference type="ChEBI" id="CHEBI:49883"/>
    </cofactor>
</comment>
<keyword evidence="6" id="KW-0269">Exonuclease</keyword>
<keyword evidence="4" id="KW-0004">4Fe-4S</keyword>
<comment type="similarity">
    <text evidence="2">Belongs to the EXO5 family.</text>
</comment>
<dbReference type="PANTHER" id="PTHR14464:SF4">
    <property type="entry name" value="EXONUCLEASE V"/>
    <property type="match status" value="1"/>
</dbReference>
<evidence type="ECO:0000256" key="5">
    <source>
        <dbReference type="ARBA" id="ARBA00022722"/>
    </source>
</evidence>
<accession>A0A9W4XVU0</accession>
<keyword evidence="5" id="KW-0540">Nuclease</keyword>
<dbReference type="Pfam" id="PF09810">
    <property type="entry name" value="Exo5"/>
    <property type="match status" value="1"/>
</dbReference>
<keyword evidence="9" id="KW-1185">Reference proteome</keyword>
<dbReference type="OrthoDB" id="354769at2759"/>
<dbReference type="GO" id="GO:0005739">
    <property type="term" value="C:mitochondrion"/>
    <property type="evidence" value="ECO:0007669"/>
    <property type="project" value="TreeGrafter"/>
</dbReference>
<comment type="subunit">
    <text evidence="3">Monomer.</text>
</comment>
<keyword evidence="6" id="KW-0378">Hydrolase</keyword>
<name>A0A9W4XVU0_9PLEO</name>
<comment type="caution">
    <text evidence="8">The sequence shown here is derived from an EMBL/GenBank/DDBJ whole genome shotgun (WGS) entry which is preliminary data.</text>
</comment>
<evidence type="ECO:0000313" key="9">
    <source>
        <dbReference type="Proteomes" id="UP001152607"/>
    </source>
</evidence>
<dbReference type="GO" id="GO:0005634">
    <property type="term" value="C:nucleus"/>
    <property type="evidence" value="ECO:0007669"/>
    <property type="project" value="TreeGrafter"/>
</dbReference>
<keyword evidence="4" id="KW-0411">Iron-sulfur</keyword>
<protein>
    <recommendedName>
        <fullName evidence="10">Exonuclease V</fullName>
    </recommendedName>
</protein>
<evidence type="ECO:0000256" key="3">
    <source>
        <dbReference type="ARBA" id="ARBA00011245"/>
    </source>
</evidence>
<gene>
    <name evidence="8" type="ORF">PDIGIT_LOCUS8077</name>
</gene>
<dbReference type="GO" id="GO:0051539">
    <property type="term" value="F:4 iron, 4 sulfur cluster binding"/>
    <property type="evidence" value="ECO:0007669"/>
    <property type="project" value="UniProtKB-KW"/>
</dbReference>
<evidence type="ECO:0000256" key="2">
    <source>
        <dbReference type="ARBA" id="ARBA00009797"/>
    </source>
</evidence>
<evidence type="ECO:0000256" key="7">
    <source>
        <dbReference type="SAM" id="MobiDB-lite"/>
    </source>
</evidence>
<dbReference type="PANTHER" id="PTHR14464">
    <property type="entry name" value="EXONUCLEASE V"/>
    <property type="match status" value="1"/>
</dbReference>
<dbReference type="GO" id="GO:0045145">
    <property type="term" value="F:single-stranded DNA 5'-3' DNA exonuclease activity"/>
    <property type="evidence" value="ECO:0007669"/>
    <property type="project" value="InterPro"/>
</dbReference>
<evidence type="ECO:0000256" key="6">
    <source>
        <dbReference type="ARBA" id="ARBA00022839"/>
    </source>
</evidence>
<feature type="region of interest" description="Disordered" evidence="7">
    <location>
        <begin position="152"/>
        <end position="181"/>
    </location>
</feature>
<evidence type="ECO:0000256" key="4">
    <source>
        <dbReference type="ARBA" id="ARBA00022485"/>
    </source>
</evidence>
<evidence type="ECO:0008006" key="10">
    <source>
        <dbReference type="Google" id="ProtNLM"/>
    </source>
</evidence>
<sequence length="560" mass="63108">MTSRQGMARRRRQREHQQTRPLGAIADRQQNDTMERGSTTVGFKEAPTNSDYGSDVDSIHITASSDYGSDIDLDGIDEDSVITGNVPIQIATLASKTAIYPSVELQAVLEGRDEGIAVHWPGGPALRYAYSSPPQRKKSPVEFEYDAPSRRAFSVPREDPLPENAVSPERDMSAKDSSRTPLERFRARKPLSVTDLVSPAWCELQYWYTLTKFGRKPPTRAMKAGTKIHHALEEEVHTTVPVRVITKEDRFGLRIWNVIQGLRCLHDTGLTRELEVWGVIDGQVVNGVIDELSFACPNPELEEQLDLAKVAKSGGTLPLGQLTIEHAFSQAHTNALPDGNRDAWVGNLESDRRIYIADVKTRGVRNIPKGASLRPTRMQLMLYRKLLEALSLNTVDAETVLRRYNLAPLQTFSDSFMLEAGNLDRMETEEDGVDLSNPSDLNELQTHPNLLSLWSLMIQEFQRVVTSISDVLRVEFRYSKTGDIIGNEFIVHEPETVDAYSVDEIKWWQGNREAKGVEIEEAFKCRMCDFAEICTWRQAKIEEATEKNRLLRQARGKSSV</sequence>
<dbReference type="GO" id="GO:0036297">
    <property type="term" value="P:interstrand cross-link repair"/>
    <property type="evidence" value="ECO:0007669"/>
    <property type="project" value="TreeGrafter"/>
</dbReference>
<feature type="compositionally biased region" description="Polar residues" evidence="7">
    <location>
        <begin position="36"/>
        <end position="52"/>
    </location>
</feature>
<keyword evidence="4" id="KW-0408">Iron</keyword>
<dbReference type="InterPro" id="IPR019190">
    <property type="entry name" value="EXOV"/>
</dbReference>
<feature type="compositionally biased region" description="Basic and acidic residues" evidence="7">
    <location>
        <begin position="168"/>
        <end position="181"/>
    </location>
</feature>
<dbReference type="EMBL" id="CAOQHR010000005">
    <property type="protein sequence ID" value="CAI6335002.1"/>
    <property type="molecule type" value="Genomic_DNA"/>
</dbReference>
<dbReference type="AlphaFoldDB" id="A0A9W4XVU0"/>
<evidence type="ECO:0000256" key="1">
    <source>
        <dbReference type="ARBA" id="ARBA00001966"/>
    </source>
</evidence>
<dbReference type="Proteomes" id="UP001152607">
    <property type="component" value="Unassembled WGS sequence"/>
</dbReference>
<organism evidence="8 9">
    <name type="scientific">Periconia digitata</name>
    <dbReference type="NCBI Taxonomy" id="1303443"/>
    <lineage>
        <taxon>Eukaryota</taxon>
        <taxon>Fungi</taxon>
        <taxon>Dikarya</taxon>
        <taxon>Ascomycota</taxon>
        <taxon>Pezizomycotina</taxon>
        <taxon>Dothideomycetes</taxon>
        <taxon>Pleosporomycetidae</taxon>
        <taxon>Pleosporales</taxon>
        <taxon>Massarineae</taxon>
        <taxon>Periconiaceae</taxon>
        <taxon>Periconia</taxon>
    </lineage>
</organism>
<reference evidence="8" key="1">
    <citation type="submission" date="2023-01" db="EMBL/GenBank/DDBJ databases">
        <authorList>
            <person name="Van Ghelder C."/>
            <person name="Rancurel C."/>
        </authorList>
    </citation>
    <scope>NUCLEOTIDE SEQUENCE</scope>
    <source>
        <strain evidence="8">CNCM I-4278</strain>
    </source>
</reference>
<feature type="region of interest" description="Disordered" evidence="7">
    <location>
        <begin position="1"/>
        <end position="55"/>
    </location>
</feature>
<evidence type="ECO:0000313" key="8">
    <source>
        <dbReference type="EMBL" id="CAI6335002.1"/>
    </source>
</evidence>
<proteinExistence type="inferred from homology"/>